<evidence type="ECO:0000313" key="2">
    <source>
        <dbReference type="Proteomes" id="UP000530670"/>
    </source>
</evidence>
<sequence>MSTTVLSELEKFLKPIMEVVESNNDSDDSDDEEGGKVRFGHIQIPPYRLGKAEMIFVVSAIEKDLGIGVKDDGKVAPVILTFSELLDALRASKKGKNKGQWVTAQKPPWKKGQALPLGVVLAQ</sequence>
<accession>A0A8H5QQ13</accession>
<evidence type="ECO:0000313" key="1">
    <source>
        <dbReference type="EMBL" id="KAF5617736.1"/>
    </source>
</evidence>
<protein>
    <submittedName>
        <fullName evidence="1">Uncharacterized protein</fullName>
    </submittedName>
</protein>
<dbReference type="RefSeq" id="XP_037200446.1">
    <property type="nucleotide sequence ID" value="XM_037345581.1"/>
</dbReference>
<comment type="caution">
    <text evidence="1">The sequence shown here is derived from an EMBL/GenBank/DDBJ whole genome shotgun (WGS) entry which is preliminary data.</text>
</comment>
<dbReference type="EMBL" id="JAAQRI010000342">
    <property type="protein sequence ID" value="KAF5617736.1"/>
    <property type="molecule type" value="Genomic_DNA"/>
</dbReference>
<dbReference type="AlphaFoldDB" id="A0A8H5QQ13"/>
<dbReference type="GeneID" id="59297851"/>
<name>A0A8H5QQ13_9HYPO</name>
<proteinExistence type="predicted"/>
<dbReference type="OrthoDB" id="5035669at2759"/>
<reference evidence="1 2" key="1">
    <citation type="submission" date="2020-05" db="EMBL/GenBank/DDBJ databases">
        <title>Identification and distribution of gene clusters putatively required for synthesis of sphingolipid metabolism inhibitors in phylogenetically diverse species of the filamentous fungus Fusarium.</title>
        <authorList>
            <person name="Kim H.-S."/>
            <person name="Busman M."/>
            <person name="Brown D.W."/>
            <person name="Divon H."/>
            <person name="Uhlig S."/>
            <person name="Proctor R.H."/>
        </authorList>
    </citation>
    <scope>NUCLEOTIDE SEQUENCE [LARGE SCALE GENOMIC DNA]</scope>
    <source>
        <strain evidence="1 2">NRRL 66243</strain>
    </source>
</reference>
<gene>
    <name evidence="1" type="ORF">FTJAE_12526</name>
</gene>
<dbReference type="Proteomes" id="UP000530670">
    <property type="component" value="Unassembled WGS sequence"/>
</dbReference>
<organism evidence="1 2">
    <name type="scientific">Fusarium tjaetaba</name>
    <dbReference type="NCBI Taxonomy" id="1567544"/>
    <lineage>
        <taxon>Eukaryota</taxon>
        <taxon>Fungi</taxon>
        <taxon>Dikarya</taxon>
        <taxon>Ascomycota</taxon>
        <taxon>Pezizomycotina</taxon>
        <taxon>Sordariomycetes</taxon>
        <taxon>Hypocreomycetidae</taxon>
        <taxon>Hypocreales</taxon>
        <taxon>Nectriaceae</taxon>
        <taxon>Fusarium</taxon>
        <taxon>Fusarium fujikuroi species complex</taxon>
    </lineage>
</organism>
<keyword evidence="2" id="KW-1185">Reference proteome</keyword>